<accession>A0A385SQJ3</accession>
<name>A0A385SQJ3_9BACT</name>
<dbReference type="Proteomes" id="UP000266183">
    <property type="component" value="Chromosome"/>
</dbReference>
<evidence type="ECO:0000313" key="1">
    <source>
        <dbReference type="EMBL" id="AYB34063.1"/>
    </source>
</evidence>
<organism evidence="1 2">
    <name type="scientific">Chryseolinea soli</name>
    <dbReference type="NCBI Taxonomy" id="2321403"/>
    <lineage>
        <taxon>Bacteria</taxon>
        <taxon>Pseudomonadati</taxon>
        <taxon>Bacteroidota</taxon>
        <taxon>Cytophagia</taxon>
        <taxon>Cytophagales</taxon>
        <taxon>Fulvivirgaceae</taxon>
        <taxon>Chryseolinea</taxon>
    </lineage>
</organism>
<dbReference type="AlphaFoldDB" id="A0A385SQJ3"/>
<dbReference type="EMBL" id="CP032382">
    <property type="protein sequence ID" value="AYB34063.1"/>
    <property type="molecule type" value="Genomic_DNA"/>
</dbReference>
<dbReference type="KEGG" id="chk:D4L85_27325"/>
<keyword evidence="2" id="KW-1185">Reference proteome</keyword>
<evidence type="ECO:0000313" key="2">
    <source>
        <dbReference type="Proteomes" id="UP000266183"/>
    </source>
</evidence>
<reference evidence="2" key="1">
    <citation type="submission" date="2018-09" db="EMBL/GenBank/DDBJ databases">
        <title>Chryseolinea sp. KIS68-18 isolated from soil.</title>
        <authorList>
            <person name="Weon H.-Y."/>
            <person name="Kwon S.-W."/>
            <person name="Lee S.A."/>
        </authorList>
    </citation>
    <scope>NUCLEOTIDE SEQUENCE [LARGE SCALE GENOMIC DNA]</scope>
    <source>
        <strain evidence="2">KIS68-18</strain>
    </source>
</reference>
<gene>
    <name evidence="1" type="ORF">D4L85_27325</name>
</gene>
<proteinExistence type="predicted"/>
<dbReference type="OrthoDB" id="981250at2"/>
<dbReference type="RefSeq" id="WP_119757287.1">
    <property type="nucleotide sequence ID" value="NZ_CP032382.1"/>
</dbReference>
<protein>
    <submittedName>
        <fullName evidence="1">Uncharacterized protein</fullName>
    </submittedName>
</protein>
<sequence length="133" mass="15725">MGYEIHITRKEDQSDDESNEIKLTEWIDYVKRDEEMRLERYAAAKTGNEEEVSYENDGLAVWTSYSKSGRKGNYAWFDFRNGEVTVKNPDQEIINKMIDIAGYLKAKVQGDDGETYDNKEIIQEKKPWWKVWN</sequence>